<name>A0AA39ICE4_9BILA</name>
<proteinExistence type="inferred from homology"/>
<dbReference type="Pfam" id="PF01060">
    <property type="entry name" value="TTR-52"/>
    <property type="match status" value="1"/>
</dbReference>
<gene>
    <name evidence="6" type="ORF">QR680_015015</name>
</gene>
<protein>
    <submittedName>
        <fullName evidence="6">Uncharacterized protein</fullName>
    </submittedName>
</protein>
<evidence type="ECO:0000256" key="1">
    <source>
        <dbReference type="ARBA" id="ARBA00004613"/>
    </source>
</evidence>
<evidence type="ECO:0000256" key="4">
    <source>
        <dbReference type="ARBA" id="ARBA00022729"/>
    </source>
</evidence>
<dbReference type="GO" id="GO:0009986">
    <property type="term" value="C:cell surface"/>
    <property type="evidence" value="ECO:0007669"/>
    <property type="project" value="InterPro"/>
</dbReference>
<comment type="similarity">
    <text evidence="2">Belongs to the nematode transthyretin-like family.</text>
</comment>
<comment type="caution">
    <text evidence="6">The sequence shown here is derived from an EMBL/GenBank/DDBJ whole genome shotgun (WGS) entry which is preliminary data.</text>
</comment>
<dbReference type="Proteomes" id="UP001175271">
    <property type="component" value="Unassembled WGS sequence"/>
</dbReference>
<keyword evidence="3" id="KW-0964">Secreted</keyword>
<dbReference type="GO" id="GO:0005576">
    <property type="term" value="C:extracellular region"/>
    <property type="evidence" value="ECO:0007669"/>
    <property type="project" value="UniProtKB-SubCell"/>
</dbReference>
<evidence type="ECO:0000256" key="3">
    <source>
        <dbReference type="ARBA" id="ARBA00022525"/>
    </source>
</evidence>
<evidence type="ECO:0000313" key="7">
    <source>
        <dbReference type="Proteomes" id="UP001175271"/>
    </source>
</evidence>
<dbReference type="InterPro" id="IPR038479">
    <property type="entry name" value="Transthyretin-like_sf"/>
</dbReference>
<dbReference type="AlphaFoldDB" id="A0AA39ICE4"/>
<evidence type="ECO:0000256" key="5">
    <source>
        <dbReference type="SAM" id="SignalP"/>
    </source>
</evidence>
<evidence type="ECO:0000256" key="2">
    <source>
        <dbReference type="ARBA" id="ARBA00010112"/>
    </source>
</evidence>
<reference evidence="6" key="1">
    <citation type="submission" date="2023-06" db="EMBL/GenBank/DDBJ databases">
        <title>Genomic analysis of the entomopathogenic nematode Steinernema hermaphroditum.</title>
        <authorList>
            <person name="Schwarz E.M."/>
            <person name="Heppert J.K."/>
            <person name="Baniya A."/>
            <person name="Schwartz H.T."/>
            <person name="Tan C.-H."/>
            <person name="Antoshechkin I."/>
            <person name="Sternberg P.W."/>
            <person name="Goodrich-Blair H."/>
            <person name="Dillman A.R."/>
        </authorList>
    </citation>
    <scope>NUCLEOTIDE SEQUENCE</scope>
    <source>
        <strain evidence="6">PS9179</strain>
        <tissue evidence="6">Whole animal</tissue>
    </source>
</reference>
<sequence length="146" mass="16278">MKRLVPLLILCLAPTFTLSNTIGSIQSVAVRGQVICESTPAANVTISLNDENVISITFMANVTTGSNGEFELNGTATEISNIDPCLYIHHRCLKTTDCYHELKVDIPDEYITKGEVPEKVFDLGVIQLAARYNNYIQKYTHNYYCL</sequence>
<feature type="chain" id="PRO_5041365686" evidence="5">
    <location>
        <begin position="20"/>
        <end position="146"/>
    </location>
</feature>
<evidence type="ECO:0000313" key="6">
    <source>
        <dbReference type="EMBL" id="KAK0421001.1"/>
    </source>
</evidence>
<dbReference type="InterPro" id="IPR001534">
    <property type="entry name" value="Transthyretin-like"/>
</dbReference>
<keyword evidence="7" id="KW-1185">Reference proteome</keyword>
<dbReference type="Gene3D" id="2.60.40.3330">
    <property type="match status" value="1"/>
</dbReference>
<feature type="signal peptide" evidence="5">
    <location>
        <begin position="1"/>
        <end position="19"/>
    </location>
</feature>
<keyword evidence="4 5" id="KW-0732">Signal</keyword>
<organism evidence="6 7">
    <name type="scientific">Steinernema hermaphroditum</name>
    <dbReference type="NCBI Taxonomy" id="289476"/>
    <lineage>
        <taxon>Eukaryota</taxon>
        <taxon>Metazoa</taxon>
        <taxon>Ecdysozoa</taxon>
        <taxon>Nematoda</taxon>
        <taxon>Chromadorea</taxon>
        <taxon>Rhabditida</taxon>
        <taxon>Tylenchina</taxon>
        <taxon>Panagrolaimomorpha</taxon>
        <taxon>Strongyloidoidea</taxon>
        <taxon>Steinernematidae</taxon>
        <taxon>Steinernema</taxon>
    </lineage>
</organism>
<dbReference type="EMBL" id="JAUCMV010000002">
    <property type="protein sequence ID" value="KAK0421001.1"/>
    <property type="molecule type" value="Genomic_DNA"/>
</dbReference>
<dbReference type="PANTHER" id="PTHR21700:SF111">
    <property type="entry name" value="TRANSTHYRETIN-LIKE FAMILY PROTEIN"/>
    <property type="match status" value="1"/>
</dbReference>
<dbReference type="PANTHER" id="PTHR21700">
    <property type="entry name" value="TRANSTHYRETIN-LIKE FAMILY PROTEIN-RELATED"/>
    <property type="match status" value="1"/>
</dbReference>
<comment type="subcellular location">
    <subcellularLocation>
        <location evidence="1">Secreted</location>
    </subcellularLocation>
</comment>
<accession>A0AA39ICE4</accession>